<dbReference type="Gene3D" id="3.40.190.10">
    <property type="entry name" value="Periplasmic binding protein-like II"/>
    <property type="match status" value="1"/>
</dbReference>
<sequence>MRSAARITGALAAVAVMVGALSACGGASDGGSGGGPEEVTFWGSWSGAQAKQLQAQADAFNESQDEYEVTYVGQELVEEKLLTALASGSVPDVVLWDRYNTPLYVPKNALAPLDEYIAADGVDTAQFYEQAMGELVVEGETYGLPLLVDNRSLFYNTELLADAGVEPPTDWDSLKEAAEAVTEQDGGKLSVAGFALDDPGLFNIWLRQAGGQMFSDDGAGTAFNSPEGLEVLEFWQGLFDAGVYEPGFGEGVDSFAEGSTAIKYDGPWALTALDEAEVDYGIVQPPVGPDGGQGAGMGGFGLVIPSGAQNPDGAWEFMKWWTTQPANGVDFAKISGWIPANVEAANDPYFTDDDRYQAFIETMEYAQVRSNIPGASDVEGKALIPALEKFLGGETDAATALKEAQELGDRILADNAQ</sequence>
<organism evidence="5 6">
    <name type="scientific">Promicromonospora sukumoe</name>
    <dbReference type="NCBI Taxonomy" id="88382"/>
    <lineage>
        <taxon>Bacteria</taxon>
        <taxon>Bacillati</taxon>
        <taxon>Actinomycetota</taxon>
        <taxon>Actinomycetes</taxon>
        <taxon>Micrococcales</taxon>
        <taxon>Promicromonosporaceae</taxon>
        <taxon>Promicromonospora</taxon>
    </lineage>
</organism>
<dbReference type="PANTHER" id="PTHR30061:SF50">
    <property type="entry name" value="MALTOSE_MALTODEXTRIN-BINDING PERIPLASMIC PROTEIN"/>
    <property type="match status" value="1"/>
</dbReference>
<gene>
    <name evidence="5" type="ORF">FHX71_001508</name>
</gene>
<evidence type="ECO:0000256" key="3">
    <source>
        <dbReference type="ARBA" id="ARBA00022729"/>
    </source>
</evidence>
<dbReference type="GO" id="GO:0015768">
    <property type="term" value="P:maltose transport"/>
    <property type="evidence" value="ECO:0007669"/>
    <property type="project" value="TreeGrafter"/>
</dbReference>
<evidence type="ECO:0000256" key="4">
    <source>
        <dbReference type="SAM" id="SignalP"/>
    </source>
</evidence>
<feature type="signal peptide" evidence="4">
    <location>
        <begin position="1"/>
        <end position="27"/>
    </location>
</feature>
<dbReference type="PROSITE" id="PS51257">
    <property type="entry name" value="PROKAR_LIPOPROTEIN"/>
    <property type="match status" value="1"/>
</dbReference>
<protein>
    <submittedName>
        <fullName evidence="5">Multiple sugar transport system substrate-binding protein</fullName>
    </submittedName>
</protein>
<evidence type="ECO:0000256" key="1">
    <source>
        <dbReference type="ARBA" id="ARBA00008520"/>
    </source>
</evidence>
<dbReference type="GO" id="GO:0055052">
    <property type="term" value="C:ATP-binding cassette (ABC) transporter complex, substrate-binding subunit-containing"/>
    <property type="evidence" value="ECO:0007669"/>
    <property type="project" value="TreeGrafter"/>
</dbReference>
<proteinExistence type="inferred from homology"/>
<keyword evidence="6" id="KW-1185">Reference proteome</keyword>
<dbReference type="Pfam" id="PF13416">
    <property type="entry name" value="SBP_bac_8"/>
    <property type="match status" value="1"/>
</dbReference>
<dbReference type="GO" id="GO:1901982">
    <property type="term" value="F:maltose binding"/>
    <property type="evidence" value="ECO:0007669"/>
    <property type="project" value="TreeGrafter"/>
</dbReference>
<dbReference type="EMBL" id="JACGWV010000001">
    <property type="protein sequence ID" value="MBA8807566.1"/>
    <property type="molecule type" value="Genomic_DNA"/>
</dbReference>
<comment type="similarity">
    <text evidence="1">Belongs to the bacterial solute-binding protein 1 family.</text>
</comment>
<dbReference type="GO" id="GO:0042956">
    <property type="term" value="P:maltodextrin transmembrane transport"/>
    <property type="evidence" value="ECO:0007669"/>
    <property type="project" value="TreeGrafter"/>
</dbReference>
<keyword evidence="2" id="KW-0813">Transport</keyword>
<dbReference type="PANTHER" id="PTHR30061">
    <property type="entry name" value="MALTOSE-BINDING PERIPLASMIC PROTEIN"/>
    <property type="match status" value="1"/>
</dbReference>
<dbReference type="CDD" id="cd14748">
    <property type="entry name" value="PBP2_UgpB"/>
    <property type="match status" value="1"/>
</dbReference>
<keyword evidence="3 4" id="KW-0732">Signal</keyword>
<accession>A0A7W3PDC0</accession>
<dbReference type="InterPro" id="IPR006059">
    <property type="entry name" value="SBP"/>
</dbReference>
<feature type="chain" id="PRO_5038370902" evidence="4">
    <location>
        <begin position="28"/>
        <end position="417"/>
    </location>
</feature>
<dbReference type="RefSeq" id="WP_246402349.1">
    <property type="nucleotide sequence ID" value="NZ_BAAATF010000007.1"/>
</dbReference>
<reference evidence="5 6" key="1">
    <citation type="submission" date="2020-07" db="EMBL/GenBank/DDBJ databases">
        <title>Sequencing the genomes of 1000 actinobacteria strains.</title>
        <authorList>
            <person name="Klenk H.-P."/>
        </authorList>
    </citation>
    <scope>NUCLEOTIDE SEQUENCE [LARGE SCALE GENOMIC DNA]</scope>
    <source>
        <strain evidence="5 6">DSM 44121</strain>
    </source>
</reference>
<dbReference type="Proteomes" id="UP000540568">
    <property type="component" value="Unassembled WGS sequence"/>
</dbReference>
<name>A0A7W3PDC0_9MICO</name>
<comment type="caution">
    <text evidence="5">The sequence shown here is derived from an EMBL/GenBank/DDBJ whole genome shotgun (WGS) entry which is preliminary data.</text>
</comment>
<evidence type="ECO:0000313" key="5">
    <source>
        <dbReference type="EMBL" id="MBA8807566.1"/>
    </source>
</evidence>
<evidence type="ECO:0000313" key="6">
    <source>
        <dbReference type="Proteomes" id="UP000540568"/>
    </source>
</evidence>
<keyword evidence="5" id="KW-0762">Sugar transport</keyword>
<dbReference type="SUPFAM" id="SSF53850">
    <property type="entry name" value="Periplasmic binding protein-like II"/>
    <property type="match status" value="1"/>
</dbReference>
<dbReference type="AlphaFoldDB" id="A0A7W3PDC0"/>
<evidence type="ECO:0000256" key="2">
    <source>
        <dbReference type="ARBA" id="ARBA00022448"/>
    </source>
</evidence>